<dbReference type="PANTHER" id="PTHR31988">
    <property type="entry name" value="ESTERASE, PUTATIVE (DUF303)-RELATED"/>
    <property type="match status" value="1"/>
</dbReference>
<name>A0A178IMI0_9BACT</name>
<dbReference type="InterPro" id="IPR052940">
    <property type="entry name" value="Carb_Esterase_6"/>
</dbReference>
<dbReference type="PANTHER" id="PTHR31988:SF19">
    <property type="entry name" value="9-O-ACETYL-N-ACETYLNEURAMINIC ACID DEACETYLASE-RELATED"/>
    <property type="match status" value="1"/>
</dbReference>
<reference evidence="4 5" key="1">
    <citation type="submission" date="2016-01" db="EMBL/GenBank/DDBJ databases">
        <title>High potential of lignocellulose degradation of a new Verrucomicrobia species.</title>
        <authorList>
            <person name="Wang Y."/>
            <person name="Shi Y."/>
            <person name="Qiu Z."/>
            <person name="Liu S."/>
            <person name="Yang H."/>
        </authorList>
    </citation>
    <scope>NUCLEOTIDE SEQUENCE [LARGE SCALE GENOMIC DNA]</scope>
    <source>
        <strain evidence="4 5">TSB47</strain>
    </source>
</reference>
<dbReference type="Proteomes" id="UP000078486">
    <property type="component" value="Unassembled WGS sequence"/>
</dbReference>
<organism evidence="4 5">
    <name type="scientific">Termitidicoccus mucosus</name>
    <dbReference type="NCBI Taxonomy" id="1184151"/>
    <lineage>
        <taxon>Bacteria</taxon>
        <taxon>Pseudomonadati</taxon>
        <taxon>Verrucomicrobiota</taxon>
        <taxon>Opitutia</taxon>
        <taxon>Opitutales</taxon>
        <taxon>Opitutaceae</taxon>
        <taxon>Termitidicoccus</taxon>
    </lineage>
</organism>
<dbReference type="EMBL" id="LRRQ01000062">
    <property type="protein sequence ID" value="OAM90276.1"/>
    <property type="molecule type" value="Genomic_DNA"/>
</dbReference>
<keyword evidence="2" id="KW-0732">Signal</keyword>
<sequence>MKIPIAPVLIAALALTPLTLAFAQDRKTNATLPANTSLDLFLLVGQSNMAGRGKLEEQDKIAPPRVWTFNRNQKWVPATDPLHFDKDIAAVGPGRTFGRTVSEALPKIQVGLIPCAVGGTSIARWKKGGELYNNAIARARKAMKQGTLKAILWHQGESDLGKSDIPRYQESLRHLIADFRADLNAPGIPFIIGEIGCFYQRKDSEGIDAFNEGLRAFASKERNCACVGSEGLTPLRDNLHFNAKSARELGRRYAAAYLKLIGASAPALLP</sequence>
<gene>
    <name evidence="4" type="ORF">AW736_00890</name>
</gene>
<feature type="signal peptide" evidence="2">
    <location>
        <begin position="1"/>
        <end position="23"/>
    </location>
</feature>
<dbReference type="InterPro" id="IPR005181">
    <property type="entry name" value="SASA"/>
</dbReference>
<evidence type="ECO:0000256" key="2">
    <source>
        <dbReference type="SAM" id="SignalP"/>
    </source>
</evidence>
<dbReference type="AlphaFoldDB" id="A0A178IMI0"/>
<evidence type="ECO:0000313" key="5">
    <source>
        <dbReference type="Proteomes" id="UP000078486"/>
    </source>
</evidence>
<dbReference type="Pfam" id="PF03629">
    <property type="entry name" value="SASA"/>
    <property type="match status" value="1"/>
</dbReference>
<evidence type="ECO:0000256" key="1">
    <source>
        <dbReference type="ARBA" id="ARBA00022801"/>
    </source>
</evidence>
<keyword evidence="1" id="KW-0378">Hydrolase</keyword>
<evidence type="ECO:0000259" key="3">
    <source>
        <dbReference type="Pfam" id="PF03629"/>
    </source>
</evidence>
<comment type="caution">
    <text evidence="4">The sequence shown here is derived from an EMBL/GenBank/DDBJ whole genome shotgun (WGS) entry which is preliminary data.</text>
</comment>
<feature type="domain" description="Sialate O-acetylesterase" evidence="3">
    <location>
        <begin position="38"/>
        <end position="259"/>
    </location>
</feature>
<dbReference type="InterPro" id="IPR036514">
    <property type="entry name" value="SGNH_hydro_sf"/>
</dbReference>
<dbReference type="GO" id="GO:0016788">
    <property type="term" value="F:hydrolase activity, acting on ester bonds"/>
    <property type="evidence" value="ECO:0007669"/>
    <property type="project" value="UniProtKB-ARBA"/>
</dbReference>
<evidence type="ECO:0000313" key="4">
    <source>
        <dbReference type="EMBL" id="OAM90276.1"/>
    </source>
</evidence>
<dbReference type="SUPFAM" id="SSF52266">
    <property type="entry name" value="SGNH hydrolase"/>
    <property type="match status" value="1"/>
</dbReference>
<keyword evidence="5" id="KW-1185">Reference proteome</keyword>
<proteinExistence type="predicted"/>
<accession>A0A178IMI0</accession>
<dbReference type="RefSeq" id="WP_068768411.1">
    <property type="nucleotide sequence ID" value="NZ_CP109796.1"/>
</dbReference>
<dbReference type="OrthoDB" id="9795554at2"/>
<dbReference type="STRING" id="1184151.AW736_00890"/>
<feature type="chain" id="PRO_5008089136" description="Sialate O-acetylesterase domain-containing protein" evidence="2">
    <location>
        <begin position="24"/>
        <end position="270"/>
    </location>
</feature>
<dbReference type="Gene3D" id="3.40.50.1110">
    <property type="entry name" value="SGNH hydrolase"/>
    <property type="match status" value="1"/>
</dbReference>
<protein>
    <recommendedName>
        <fullName evidence="3">Sialate O-acetylesterase domain-containing protein</fullName>
    </recommendedName>
</protein>